<dbReference type="InterPro" id="IPR043128">
    <property type="entry name" value="Rev_trsase/Diguanyl_cyclase"/>
</dbReference>
<evidence type="ECO:0000256" key="1">
    <source>
        <dbReference type="SAM" id="Phobius"/>
    </source>
</evidence>
<gene>
    <name evidence="2" type="ORF">DC432_04940</name>
</gene>
<organism evidence="2 3">
    <name type="scientific">Microbacterium testaceum</name>
    <name type="common">Aureobacterium testaceum</name>
    <name type="synonym">Brevibacterium testaceum</name>
    <dbReference type="NCBI Taxonomy" id="2033"/>
    <lineage>
        <taxon>Bacteria</taxon>
        <taxon>Bacillati</taxon>
        <taxon>Actinomycetota</taxon>
        <taxon>Actinomycetes</taxon>
        <taxon>Micrococcales</taxon>
        <taxon>Microbacteriaceae</taxon>
        <taxon>Microbacterium</taxon>
    </lineage>
</organism>
<accession>A0A2T7WQV8</accession>
<reference evidence="2 3" key="1">
    <citation type="submission" date="2018-04" db="EMBL/GenBank/DDBJ databases">
        <authorList>
            <person name="Go L.Y."/>
            <person name="Mitchell J.A."/>
        </authorList>
    </citation>
    <scope>NUCLEOTIDE SEQUENCE [LARGE SCALE GENOMIC DNA]</scope>
    <source>
        <strain evidence="2 3">TPD7010</strain>
    </source>
</reference>
<feature type="transmembrane region" description="Helical" evidence="1">
    <location>
        <begin position="12"/>
        <end position="31"/>
    </location>
</feature>
<feature type="transmembrane region" description="Helical" evidence="1">
    <location>
        <begin position="150"/>
        <end position="175"/>
    </location>
</feature>
<protein>
    <recommendedName>
        <fullName evidence="4">GGDEF domain-containing protein</fullName>
    </recommendedName>
</protein>
<feature type="transmembrane region" description="Helical" evidence="1">
    <location>
        <begin position="117"/>
        <end position="138"/>
    </location>
</feature>
<dbReference type="EMBL" id="QDFT01000008">
    <property type="protein sequence ID" value="PVE76958.1"/>
    <property type="molecule type" value="Genomic_DNA"/>
</dbReference>
<feature type="transmembrane region" description="Helical" evidence="1">
    <location>
        <begin position="68"/>
        <end position="86"/>
    </location>
</feature>
<dbReference type="Proteomes" id="UP000244649">
    <property type="component" value="Unassembled WGS sequence"/>
</dbReference>
<evidence type="ECO:0000313" key="3">
    <source>
        <dbReference type="Proteomes" id="UP000244649"/>
    </source>
</evidence>
<evidence type="ECO:0000313" key="2">
    <source>
        <dbReference type="EMBL" id="PVE76958.1"/>
    </source>
</evidence>
<comment type="caution">
    <text evidence="2">The sequence shown here is derived from an EMBL/GenBank/DDBJ whole genome shotgun (WGS) entry which is preliminary data.</text>
</comment>
<feature type="transmembrane region" description="Helical" evidence="1">
    <location>
        <begin position="187"/>
        <end position="207"/>
    </location>
</feature>
<sequence length="372" mass="39220">MMPADVLSNLGLAQATVATLGTVMVIGLGFLHRPSRSALLWSLAFVLAMTSTWVSVTGTILEEEGVRRAGLGLMLGAPALIWSGFRARRGVRALPWVGAVYALATAVVFTTVTEPGAYGLCFRLAFVGASVFAGLTAAELRRAADRLERLALPLAVVCVAFVAVGIAILVSGLAAPAAIGDLALARVINGLAMLIFLVCATVSLLYFTSVSPSGRSSATSWPHFVVTATDRLRRARRSEEPHWAVLSIRLDDPAQVRSAAGESSWQRLAAVFETIVAECLPAEADLGSEKRGHVVAVVCRPDPALRGHVRTMLQRVTDLDASTLVDVQLSASVGWVPAEAGDFDLTALIGAADEAAAAATRQGGDRWERVRL</sequence>
<evidence type="ECO:0008006" key="4">
    <source>
        <dbReference type="Google" id="ProtNLM"/>
    </source>
</evidence>
<keyword evidence="1" id="KW-0812">Transmembrane</keyword>
<dbReference type="RefSeq" id="WP_116536918.1">
    <property type="nucleotide sequence ID" value="NZ_QDFT01000008.1"/>
</dbReference>
<feature type="transmembrane region" description="Helical" evidence="1">
    <location>
        <begin position="93"/>
        <end position="111"/>
    </location>
</feature>
<keyword evidence="1" id="KW-0472">Membrane</keyword>
<keyword evidence="1" id="KW-1133">Transmembrane helix</keyword>
<dbReference type="Gene3D" id="3.30.70.270">
    <property type="match status" value="1"/>
</dbReference>
<name>A0A2T7WQV8_MICTE</name>
<proteinExistence type="predicted"/>
<feature type="transmembrane region" description="Helical" evidence="1">
    <location>
        <begin position="38"/>
        <end position="56"/>
    </location>
</feature>
<dbReference type="AlphaFoldDB" id="A0A2T7WQV8"/>